<dbReference type="PROSITE" id="PS50002">
    <property type="entry name" value="SH3"/>
    <property type="match status" value="1"/>
</dbReference>
<dbReference type="Pfam" id="PF00018">
    <property type="entry name" value="SH3_1"/>
    <property type="match status" value="1"/>
</dbReference>
<keyword evidence="5" id="KW-1185">Reference proteome</keyword>
<dbReference type="SMART" id="SM00326">
    <property type="entry name" value="SH3"/>
    <property type="match status" value="1"/>
</dbReference>
<sequence length="60" mass="6952">MSAVTSTPIYVRALYDYSCNDTSALRFRRNDIIEVITQLDSGWWDGRCNGERGWFPSNFV</sequence>
<dbReference type="AlphaFoldDB" id="A0A4P9Z3A7"/>
<feature type="non-terminal residue" evidence="4">
    <location>
        <position position="60"/>
    </location>
</feature>
<feature type="domain" description="SH3" evidence="3">
    <location>
        <begin position="6"/>
        <end position="60"/>
    </location>
</feature>
<protein>
    <submittedName>
        <fullName evidence="4">SH3 domain-containing protein</fullName>
    </submittedName>
</protein>
<dbReference type="PANTHER" id="PTHR46026:SF1">
    <property type="entry name" value="RHO-TYPE GUANINE NUCLEOTIDE EXCHANGE FACTOR, ISOFORM F"/>
    <property type="match status" value="1"/>
</dbReference>
<evidence type="ECO:0000256" key="2">
    <source>
        <dbReference type="PROSITE-ProRule" id="PRU00192"/>
    </source>
</evidence>
<dbReference type="EMBL" id="KZ989288">
    <property type="protein sequence ID" value="RKP27014.1"/>
    <property type="molecule type" value="Genomic_DNA"/>
</dbReference>
<proteinExistence type="predicted"/>
<keyword evidence="1 2" id="KW-0728">SH3 domain</keyword>
<accession>A0A4P9Z3A7</accession>
<dbReference type="Proteomes" id="UP000278143">
    <property type="component" value="Unassembled WGS sequence"/>
</dbReference>
<dbReference type="PRINTS" id="PR00499">
    <property type="entry name" value="P67PHOX"/>
</dbReference>
<dbReference type="SUPFAM" id="SSF50044">
    <property type="entry name" value="SH3-domain"/>
    <property type="match status" value="1"/>
</dbReference>
<evidence type="ECO:0000256" key="1">
    <source>
        <dbReference type="ARBA" id="ARBA00022443"/>
    </source>
</evidence>
<dbReference type="InterPro" id="IPR001452">
    <property type="entry name" value="SH3_domain"/>
</dbReference>
<name>A0A4P9Z3A7_9FUNG</name>
<evidence type="ECO:0000313" key="5">
    <source>
        <dbReference type="Proteomes" id="UP000278143"/>
    </source>
</evidence>
<dbReference type="Gene3D" id="2.30.30.40">
    <property type="entry name" value="SH3 Domains"/>
    <property type="match status" value="1"/>
</dbReference>
<gene>
    <name evidence="4" type="ORF">SYNPS1DRAFT_13320</name>
</gene>
<evidence type="ECO:0000259" key="3">
    <source>
        <dbReference type="PROSITE" id="PS50002"/>
    </source>
</evidence>
<dbReference type="OrthoDB" id="10255964at2759"/>
<dbReference type="InterPro" id="IPR036028">
    <property type="entry name" value="SH3-like_dom_sf"/>
</dbReference>
<organism evidence="4 5">
    <name type="scientific">Syncephalis pseudoplumigaleata</name>
    <dbReference type="NCBI Taxonomy" id="1712513"/>
    <lineage>
        <taxon>Eukaryota</taxon>
        <taxon>Fungi</taxon>
        <taxon>Fungi incertae sedis</taxon>
        <taxon>Zoopagomycota</taxon>
        <taxon>Zoopagomycotina</taxon>
        <taxon>Zoopagomycetes</taxon>
        <taxon>Zoopagales</taxon>
        <taxon>Piptocephalidaceae</taxon>
        <taxon>Syncephalis</taxon>
    </lineage>
</organism>
<dbReference type="FunFam" id="2.30.30.40:FF:000072">
    <property type="entry name" value="Unconventional Myosin IB"/>
    <property type="match status" value="1"/>
</dbReference>
<reference evidence="5" key="1">
    <citation type="journal article" date="2018" name="Nat. Microbiol.">
        <title>Leveraging single-cell genomics to expand the fungal tree of life.</title>
        <authorList>
            <person name="Ahrendt S.R."/>
            <person name="Quandt C.A."/>
            <person name="Ciobanu D."/>
            <person name="Clum A."/>
            <person name="Salamov A."/>
            <person name="Andreopoulos B."/>
            <person name="Cheng J.F."/>
            <person name="Woyke T."/>
            <person name="Pelin A."/>
            <person name="Henrissat B."/>
            <person name="Reynolds N.K."/>
            <person name="Benny G.L."/>
            <person name="Smith M.E."/>
            <person name="James T.Y."/>
            <person name="Grigoriev I.V."/>
        </authorList>
    </citation>
    <scope>NUCLEOTIDE SEQUENCE [LARGE SCALE GENOMIC DNA]</scope>
    <source>
        <strain evidence="5">Benny S71-1</strain>
    </source>
</reference>
<evidence type="ECO:0000313" key="4">
    <source>
        <dbReference type="EMBL" id="RKP27014.1"/>
    </source>
</evidence>
<dbReference type="PRINTS" id="PR00452">
    <property type="entry name" value="SH3DOMAIN"/>
</dbReference>
<dbReference type="PANTHER" id="PTHR46026">
    <property type="entry name" value="RHO-TYPE GUANINE NUCLEOTIDE EXCHANGE FACTOR, ISOFORM F"/>
    <property type="match status" value="1"/>
</dbReference>